<dbReference type="InterPro" id="IPR031660">
    <property type="entry name" value="TOPRIM_C"/>
</dbReference>
<dbReference type="GO" id="GO:0006265">
    <property type="term" value="P:DNA topological change"/>
    <property type="evidence" value="ECO:0007669"/>
    <property type="project" value="UniProtKB-UniRule"/>
</dbReference>
<dbReference type="GO" id="GO:0000819">
    <property type="term" value="P:sister chromatid segregation"/>
    <property type="evidence" value="ECO:0007669"/>
    <property type="project" value="TreeGrafter"/>
</dbReference>
<dbReference type="CDD" id="cd16930">
    <property type="entry name" value="HATPase_TopII-like"/>
    <property type="match status" value="1"/>
</dbReference>
<dbReference type="EC" id="5.6.2.2" evidence="5 16"/>
<evidence type="ECO:0000259" key="18">
    <source>
        <dbReference type="PROSITE" id="PS50880"/>
    </source>
</evidence>
<comment type="cofactor">
    <cofactor evidence="3">
        <name>Mg(2+)</name>
        <dbReference type="ChEBI" id="CHEBI:18420"/>
    </cofactor>
</comment>
<dbReference type="InterPro" id="IPR006171">
    <property type="entry name" value="TOPRIM_dom"/>
</dbReference>
<dbReference type="GO" id="GO:0046872">
    <property type="term" value="F:metal ion binding"/>
    <property type="evidence" value="ECO:0007669"/>
    <property type="project" value="UniProtKB-KW"/>
</dbReference>
<evidence type="ECO:0000256" key="16">
    <source>
        <dbReference type="RuleBase" id="RU362094"/>
    </source>
</evidence>
<comment type="function">
    <text evidence="14 16">Control of topological states of DNA by transient breakage and subsequent rejoining of DNA strands. Topoisomerase II makes double-strand breaks.</text>
</comment>
<dbReference type="FunFam" id="3.40.50.670:FF:000001">
    <property type="entry name" value="DNA topoisomerase 2"/>
    <property type="match status" value="2"/>
</dbReference>
<dbReference type="OrthoDB" id="276498at2759"/>
<organism evidence="20 21">
    <name type="scientific">Basidiobolus meristosporus CBS 931.73</name>
    <dbReference type="NCBI Taxonomy" id="1314790"/>
    <lineage>
        <taxon>Eukaryota</taxon>
        <taxon>Fungi</taxon>
        <taxon>Fungi incertae sedis</taxon>
        <taxon>Zoopagomycota</taxon>
        <taxon>Entomophthoromycotina</taxon>
        <taxon>Basidiobolomycetes</taxon>
        <taxon>Basidiobolales</taxon>
        <taxon>Basidiobolaceae</taxon>
        <taxon>Basidiobolus</taxon>
    </lineage>
</organism>
<dbReference type="FunFam" id="3.30.1360.40:FF:000003">
    <property type="entry name" value="DNA topoisomerase 2"/>
    <property type="match status" value="1"/>
</dbReference>
<dbReference type="InterPro" id="IPR013759">
    <property type="entry name" value="Topo_IIA_B_C"/>
</dbReference>
<dbReference type="Gene3D" id="1.10.268.10">
    <property type="entry name" value="Topoisomerase, domain 3"/>
    <property type="match status" value="1"/>
</dbReference>
<dbReference type="InterPro" id="IPR001241">
    <property type="entry name" value="Topo_IIA"/>
</dbReference>
<dbReference type="FunFam" id="3.30.230.10:FF:000008">
    <property type="entry name" value="DNA topoisomerase 2"/>
    <property type="match status" value="1"/>
</dbReference>
<evidence type="ECO:0000259" key="19">
    <source>
        <dbReference type="PROSITE" id="PS52040"/>
    </source>
</evidence>
<dbReference type="SUPFAM" id="SSF56719">
    <property type="entry name" value="Type II DNA topoisomerase"/>
    <property type="match status" value="1"/>
</dbReference>
<keyword evidence="9 16" id="KW-0067">ATP-binding</keyword>
<feature type="active site" description="O-(5'-phospho-DNA)-tyrosine intermediate" evidence="15">
    <location>
        <position position="859"/>
    </location>
</feature>
<evidence type="ECO:0000256" key="10">
    <source>
        <dbReference type="ARBA" id="ARBA00022842"/>
    </source>
</evidence>
<keyword evidence="7" id="KW-0479">Metal-binding</keyword>
<dbReference type="FunFam" id="3.30.565.10:FF:000004">
    <property type="entry name" value="DNA topoisomerase 2"/>
    <property type="match status" value="1"/>
</dbReference>
<dbReference type="STRING" id="1314790.A0A1Y1X7B9"/>
<comment type="similarity">
    <text evidence="4 16">Belongs to the type II topoisomerase family.</text>
</comment>
<dbReference type="InterPro" id="IPR034157">
    <property type="entry name" value="TOPRIM_TopoII"/>
</dbReference>
<evidence type="ECO:0000256" key="15">
    <source>
        <dbReference type="PROSITE-ProRule" id="PRU01384"/>
    </source>
</evidence>
<dbReference type="PRINTS" id="PR01158">
    <property type="entry name" value="TOPISMRASEII"/>
</dbReference>
<dbReference type="GO" id="GO:0003918">
    <property type="term" value="F:DNA topoisomerase type II (double strand cut, ATP-hydrolyzing) activity"/>
    <property type="evidence" value="ECO:0007669"/>
    <property type="project" value="UniProtKB-UniRule"/>
</dbReference>
<feature type="compositionally biased region" description="Low complexity" evidence="17">
    <location>
        <begin position="80"/>
        <end position="93"/>
    </location>
</feature>
<dbReference type="InterPro" id="IPR013506">
    <property type="entry name" value="Topo_IIA_bsu_dom2"/>
</dbReference>
<comment type="subunit">
    <text evidence="16">Homodimer.</text>
</comment>
<evidence type="ECO:0000256" key="5">
    <source>
        <dbReference type="ARBA" id="ARBA00012895"/>
    </source>
</evidence>
<evidence type="ECO:0000256" key="7">
    <source>
        <dbReference type="ARBA" id="ARBA00022723"/>
    </source>
</evidence>
<evidence type="ECO:0000256" key="13">
    <source>
        <dbReference type="ARBA" id="ARBA00023235"/>
    </source>
</evidence>
<dbReference type="Proteomes" id="UP000193498">
    <property type="component" value="Unassembled WGS sequence"/>
</dbReference>
<keyword evidence="21" id="KW-1185">Reference proteome</keyword>
<dbReference type="Pfam" id="PF00521">
    <property type="entry name" value="DNA_topoisoIV"/>
    <property type="match status" value="1"/>
</dbReference>
<dbReference type="PRINTS" id="PR00418">
    <property type="entry name" value="TPI2FAMILY"/>
</dbReference>
<dbReference type="InterPro" id="IPR014721">
    <property type="entry name" value="Ribsml_uS5_D2-typ_fold_subgr"/>
</dbReference>
<dbReference type="SMART" id="SM00434">
    <property type="entry name" value="TOP4c"/>
    <property type="match status" value="1"/>
</dbReference>
<dbReference type="Gene3D" id="3.30.565.10">
    <property type="entry name" value="Histidine kinase-like ATPase, C-terminal domain"/>
    <property type="match status" value="1"/>
</dbReference>
<reference evidence="20 21" key="1">
    <citation type="submission" date="2016-07" db="EMBL/GenBank/DDBJ databases">
        <title>Pervasive Adenine N6-methylation of Active Genes in Fungi.</title>
        <authorList>
            <consortium name="DOE Joint Genome Institute"/>
            <person name="Mondo S.J."/>
            <person name="Dannebaum R.O."/>
            <person name="Kuo R.C."/>
            <person name="Labutti K."/>
            <person name="Haridas S."/>
            <person name="Kuo A."/>
            <person name="Salamov A."/>
            <person name="Ahrendt S.R."/>
            <person name="Lipzen A."/>
            <person name="Sullivan W."/>
            <person name="Andreopoulos W.B."/>
            <person name="Clum A."/>
            <person name="Lindquist E."/>
            <person name="Daum C."/>
            <person name="Ramamoorthy G.K."/>
            <person name="Gryganskyi A."/>
            <person name="Culley D."/>
            <person name="Magnuson J.K."/>
            <person name="James T.Y."/>
            <person name="O'Malley M.A."/>
            <person name="Stajich J.E."/>
            <person name="Spatafora J.W."/>
            <person name="Visel A."/>
            <person name="Grigoriev I.V."/>
        </authorList>
    </citation>
    <scope>NUCLEOTIDE SEQUENCE [LARGE SCALE GENOMIC DNA]</scope>
    <source>
        <strain evidence="20 21">CBS 931.73</strain>
    </source>
</reference>
<feature type="compositionally biased region" description="Acidic residues" evidence="17">
    <location>
        <begin position="1"/>
        <end position="17"/>
    </location>
</feature>
<feature type="region of interest" description="Disordered" evidence="17">
    <location>
        <begin position="1267"/>
        <end position="1297"/>
    </location>
</feature>
<feature type="compositionally biased region" description="Low complexity" evidence="17">
    <location>
        <begin position="28"/>
        <end position="56"/>
    </location>
</feature>
<sequence length="1466" mass="165955">MYSDSDDSLFDLSDGDTFEPIRPKTARKAPASKAAASKPAKPAATKAASKTTTSKAPAKRAVKGKAVSSATPTESDDDSAIVSASSSSTQSSTGKKTIEQIYQKKTQLEHILLRPDSYIGSVEHFKQRMWVFDSNQERMVNREIEIVPGLYKIVDELLVNAADNKIRDPTMSTIRVNIDVETSTISVYNDGRGIPIEIHKEEGVYVPELIFGHLLTSSNYDDNDKKVVGGRNGYGAKLCNIFSTEFIVETADKTSGKKYKQVFRDNMTVKEKPIITANTRKEEYTKITFKPDLEKFSMDHIDSDLEALLKKRVYDIAGCIKGSKTMKVFLNDERIKVNTFEKYINLYVDPEEQHSIIIDKNNERWEVGFVVSEDQFQQVSFVNSIATTKGGTHVAYITDQIVAKLTDHLKKPSQKVSSIKPSHIKNHLWVFINCLIENPSFDSQTKENMTLRAKAFGSDCQLSDKFLNSIIKESGVVENITNFIKIKEDQSLKKTDGQKRSRITGIVKLEDANKAGTKDSEKCTLILTEGDSAKQLVLAGLSVVGRDHYGVFPLRGKLLNVRDASHSQIMNNVEINHIKRILGLQHAKTYTNTKGLRYGHLMIMTDQDHDGSHIKGLLINFLDHFFPSLLKVPGFLVEFITPIVKCTKGNKVVSFFTMPEYYAWKETNDNGKGWKVKYYKGLSTSDRNDAKQYFSNLEIHRKFFEECKTEDSKLIDLAFNKKKADDRKHWMSQFKIGTYMDHSVDKIAISDFVNKELILFSLSDNVRSIPSIVDGFKPGQRKVLYTCLKYNVVKDIKVFQLIGMVAEKSAYHHGDASLGNNIIGLAQHFVGSNNINVLFPAGMFGSREQGGKNAGAPRYIETYLCPIARSIFHGDDDPILNYQNEDGQIIEPDWYMPVVPMVLINGAEGIGTGWSTFIPNYNPVDIVDNLRRLMNGERLVKMTPWYRGFQGEIEPLGENKYQVTGVINQVDERTVEITELPIRVWTLNYKTQIEAWMTDKDGFIEEYQNNSGDLSVSFRVTLTEKGMKSAKEEGLLKKFKLVSTITTTNMVCFDKEGRIKKYDSAEEILETFYHIRLSYYQKRKEYMADQLTQDWTKIDNRVRFILEIIEGKLVVQNRKKNDILKDLKTRGYAPFFKNAEKAANTEEEDGEPEKDHGFDYLLSMPIWNLTTEKVDKLIKERDLKESELTALLSLTAKDLWNRDLDAFLEQWDKMQEEDYEIFHPTNAQSQTTSRKPRARKAIGAVKKQPVDEMDFELGNLKAEHQEVKAEEPAKPTIAKRAPAKGRKKPVIKEEDDEDFDFSTTNVTAESSRAPAKKPVATKLSAIDSILDGILSDSDEELKMLLSNNTSKFQTMKDKARSNPTNIPGVKGPDSPAYKKKRVLVKRQAHSVDELADSLSDVNLEEPTADSQPKLLKKVLEQENTKAVRGKRSVRAVATKRVTRYIESSEEDDSDGGFHDSNSDFSE</sequence>
<evidence type="ECO:0000256" key="2">
    <source>
        <dbReference type="ARBA" id="ARBA00001913"/>
    </source>
</evidence>
<name>A0A1Y1X7B9_9FUNG</name>
<evidence type="ECO:0000256" key="17">
    <source>
        <dbReference type="SAM" id="MobiDB-lite"/>
    </source>
</evidence>
<dbReference type="InterPro" id="IPR013758">
    <property type="entry name" value="Topo_IIA_A/C_ab"/>
</dbReference>
<dbReference type="FunCoup" id="A0A1Y1X7B9">
    <property type="interactions" value="1143"/>
</dbReference>
<evidence type="ECO:0000256" key="11">
    <source>
        <dbReference type="ARBA" id="ARBA00023029"/>
    </source>
</evidence>
<dbReference type="CDD" id="cd00187">
    <property type="entry name" value="TOP4c"/>
    <property type="match status" value="1"/>
</dbReference>
<evidence type="ECO:0000313" key="21">
    <source>
        <dbReference type="Proteomes" id="UP000193498"/>
    </source>
</evidence>
<feature type="domain" description="Toprim" evidence="18">
    <location>
        <begin position="523"/>
        <end position="637"/>
    </location>
</feature>
<feature type="domain" description="Topo IIA-type catalytic" evidence="19">
    <location>
        <begin position="769"/>
        <end position="1204"/>
    </location>
</feature>
<evidence type="ECO:0000256" key="9">
    <source>
        <dbReference type="ARBA" id="ARBA00022840"/>
    </source>
</evidence>
<dbReference type="GO" id="GO:0005634">
    <property type="term" value="C:nucleus"/>
    <property type="evidence" value="ECO:0007669"/>
    <property type="project" value="TreeGrafter"/>
</dbReference>
<keyword evidence="10" id="KW-0460">Magnesium</keyword>
<dbReference type="Pfam" id="PF01751">
    <property type="entry name" value="Toprim"/>
    <property type="match status" value="1"/>
</dbReference>
<dbReference type="PROSITE" id="PS50880">
    <property type="entry name" value="TOPRIM"/>
    <property type="match status" value="1"/>
</dbReference>
<dbReference type="InParanoid" id="A0A1Y1X7B9"/>
<evidence type="ECO:0000256" key="3">
    <source>
        <dbReference type="ARBA" id="ARBA00001946"/>
    </source>
</evidence>
<dbReference type="SUPFAM" id="SSF55874">
    <property type="entry name" value="ATPase domain of HSP90 chaperone/DNA topoisomerase II/histidine kinase"/>
    <property type="match status" value="1"/>
</dbReference>
<dbReference type="Pfam" id="PF00204">
    <property type="entry name" value="DNA_gyraseB"/>
    <property type="match status" value="1"/>
</dbReference>
<feature type="region of interest" description="Disordered" evidence="17">
    <location>
        <begin position="1442"/>
        <end position="1466"/>
    </location>
</feature>
<dbReference type="InterPro" id="IPR013760">
    <property type="entry name" value="Topo_IIA-like_dom_sf"/>
</dbReference>
<keyword evidence="13 15" id="KW-0413">Isomerase</keyword>
<dbReference type="InterPro" id="IPR003594">
    <property type="entry name" value="HATPase_dom"/>
</dbReference>
<evidence type="ECO:0000256" key="12">
    <source>
        <dbReference type="ARBA" id="ARBA00023125"/>
    </source>
</evidence>
<dbReference type="Pfam" id="PF02518">
    <property type="entry name" value="HATPase_c"/>
    <property type="match status" value="1"/>
</dbReference>
<keyword evidence="11 15" id="KW-0799">Topoisomerase</keyword>
<dbReference type="InterPro" id="IPR036890">
    <property type="entry name" value="HATPase_C_sf"/>
</dbReference>
<dbReference type="PANTHER" id="PTHR10169:SF38">
    <property type="entry name" value="DNA TOPOISOMERASE 2"/>
    <property type="match status" value="1"/>
</dbReference>
<feature type="region of interest" description="Disordered" evidence="17">
    <location>
        <begin position="1353"/>
        <end position="1378"/>
    </location>
</feature>
<evidence type="ECO:0000256" key="6">
    <source>
        <dbReference type="ARBA" id="ARBA00019635"/>
    </source>
</evidence>
<dbReference type="GO" id="GO:0000712">
    <property type="term" value="P:resolution of meiotic recombination intermediates"/>
    <property type="evidence" value="ECO:0007669"/>
    <property type="project" value="TreeGrafter"/>
</dbReference>
<dbReference type="EMBL" id="MCFE01000696">
    <property type="protein sequence ID" value="ORX81622.1"/>
    <property type="molecule type" value="Genomic_DNA"/>
</dbReference>
<feature type="compositionally biased region" description="Basic and acidic residues" evidence="17">
    <location>
        <begin position="1455"/>
        <end position="1466"/>
    </location>
</feature>
<evidence type="ECO:0000256" key="4">
    <source>
        <dbReference type="ARBA" id="ARBA00011080"/>
    </source>
</evidence>
<dbReference type="Gene3D" id="3.30.230.10">
    <property type="match status" value="1"/>
</dbReference>
<proteinExistence type="inferred from homology"/>
<keyword evidence="12 15" id="KW-0238">DNA-binding</keyword>
<dbReference type="FunFam" id="3.30.1490.30:FF:000001">
    <property type="entry name" value="DNA topoisomerase 2"/>
    <property type="match status" value="1"/>
</dbReference>
<evidence type="ECO:0000256" key="1">
    <source>
        <dbReference type="ARBA" id="ARBA00000185"/>
    </source>
</evidence>
<dbReference type="Pfam" id="PF16898">
    <property type="entry name" value="TOPRIM_C"/>
    <property type="match status" value="1"/>
</dbReference>
<dbReference type="PANTHER" id="PTHR10169">
    <property type="entry name" value="DNA TOPOISOMERASE/GYRASE"/>
    <property type="match status" value="1"/>
</dbReference>
<evidence type="ECO:0000313" key="20">
    <source>
        <dbReference type="EMBL" id="ORX81622.1"/>
    </source>
</evidence>
<dbReference type="Gene3D" id="3.90.199.10">
    <property type="entry name" value="Topoisomerase II, domain 5"/>
    <property type="match status" value="1"/>
</dbReference>
<dbReference type="Gene3D" id="3.30.1490.30">
    <property type="match status" value="1"/>
</dbReference>
<dbReference type="Gene3D" id="3.30.1360.40">
    <property type="match status" value="1"/>
</dbReference>
<dbReference type="InterPro" id="IPR002205">
    <property type="entry name" value="Topo_IIA_dom_A"/>
</dbReference>
<dbReference type="FunFam" id="3.90.199.10:FF:000002">
    <property type="entry name" value="DNA topoisomerase 2"/>
    <property type="match status" value="1"/>
</dbReference>
<dbReference type="SMART" id="SM00387">
    <property type="entry name" value="HATPase_c"/>
    <property type="match status" value="1"/>
</dbReference>
<dbReference type="CDD" id="cd03365">
    <property type="entry name" value="TOPRIM_TopoIIA"/>
    <property type="match status" value="1"/>
</dbReference>
<evidence type="ECO:0000256" key="14">
    <source>
        <dbReference type="ARBA" id="ARBA00053943"/>
    </source>
</evidence>
<protein>
    <recommendedName>
        <fullName evidence="6 16">DNA topoisomerase 2</fullName>
        <ecNumber evidence="5 16">5.6.2.2</ecNumber>
    </recommendedName>
</protein>
<dbReference type="CDD" id="cd03481">
    <property type="entry name" value="TopoIIA_Trans_ScTopoIIA"/>
    <property type="match status" value="1"/>
</dbReference>
<dbReference type="Gene3D" id="3.40.50.670">
    <property type="match status" value="1"/>
</dbReference>
<comment type="caution">
    <text evidence="20">The sequence shown here is derived from an EMBL/GenBank/DDBJ whole genome shotgun (WGS) entry which is preliminary data.</text>
</comment>
<comment type="cofactor">
    <cofactor evidence="2">
        <name>Ca(2+)</name>
        <dbReference type="ChEBI" id="CHEBI:29108"/>
    </cofactor>
</comment>
<dbReference type="SMART" id="SM00433">
    <property type="entry name" value="TOP2c"/>
    <property type="match status" value="1"/>
</dbReference>
<dbReference type="InterPro" id="IPR013757">
    <property type="entry name" value="Topo_IIA_A_a_sf"/>
</dbReference>
<dbReference type="InterPro" id="IPR001154">
    <property type="entry name" value="TopoII_euk"/>
</dbReference>
<dbReference type="InterPro" id="IPR020568">
    <property type="entry name" value="Ribosomal_Su5_D2-typ_SF"/>
</dbReference>
<keyword evidence="8 16" id="KW-0547">Nucleotide-binding</keyword>
<comment type="catalytic activity">
    <reaction evidence="1 15 16">
        <text>ATP-dependent breakage, passage and rejoining of double-stranded DNA.</text>
        <dbReference type="EC" id="5.6.2.2"/>
    </reaction>
</comment>
<accession>A0A1Y1X7B9</accession>
<evidence type="ECO:0000256" key="8">
    <source>
        <dbReference type="ARBA" id="ARBA00022741"/>
    </source>
</evidence>
<dbReference type="GO" id="GO:0005524">
    <property type="term" value="F:ATP binding"/>
    <property type="evidence" value="ECO:0007669"/>
    <property type="project" value="UniProtKB-UniRule"/>
</dbReference>
<feature type="region of interest" description="Disordered" evidence="17">
    <location>
        <begin position="1"/>
        <end position="95"/>
    </location>
</feature>
<dbReference type="InterPro" id="IPR050634">
    <property type="entry name" value="DNA_Topoisomerase_II"/>
</dbReference>
<dbReference type="GO" id="GO:0003677">
    <property type="term" value="F:DNA binding"/>
    <property type="evidence" value="ECO:0007669"/>
    <property type="project" value="UniProtKB-UniRule"/>
</dbReference>
<gene>
    <name evidence="20" type="ORF">K493DRAFT_270388</name>
</gene>
<dbReference type="SUPFAM" id="SSF54211">
    <property type="entry name" value="Ribosomal protein S5 domain 2-like"/>
    <property type="match status" value="1"/>
</dbReference>
<dbReference type="PROSITE" id="PS52040">
    <property type="entry name" value="TOPO_IIA"/>
    <property type="match status" value="1"/>
</dbReference>